<feature type="region of interest" description="Disordered" evidence="1">
    <location>
        <begin position="1"/>
        <end position="32"/>
    </location>
</feature>
<proteinExistence type="predicted"/>
<gene>
    <name evidence="2" type="ORF">R1flu_011319</name>
</gene>
<comment type="caution">
    <text evidence="2">The sequence shown here is derived from an EMBL/GenBank/DDBJ whole genome shotgun (WGS) entry which is preliminary data.</text>
</comment>
<dbReference type="EMBL" id="JBHFFA010000002">
    <property type="protein sequence ID" value="KAL2643732.1"/>
    <property type="molecule type" value="Genomic_DNA"/>
</dbReference>
<name>A0ABD1ZAN5_9MARC</name>
<evidence type="ECO:0000256" key="1">
    <source>
        <dbReference type="SAM" id="MobiDB-lite"/>
    </source>
</evidence>
<accession>A0ABD1ZAN5</accession>
<organism evidence="2 3">
    <name type="scientific">Riccia fluitans</name>
    <dbReference type="NCBI Taxonomy" id="41844"/>
    <lineage>
        <taxon>Eukaryota</taxon>
        <taxon>Viridiplantae</taxon>
        <taxon>Streptophyta</taxon>
        <taxon>Embryophyta</taxon>
        <taxon>Marchantiophyta</taxon>
        <taxon>Marchantiopsida</taxon>
        <taxon>Marchantiidae</taxon>
        <taxon>Marchantiales</taxon>
        <taxon>Ricciaceae</taxon>
        <taxon>Riccia</taxon>
    </lineage>
</organism>
<evidence type="ECO:0000313" key="2">
    <source>
        <dbReference type="EMBL" id="KAL2643732.1"/>
    </source>
</evidence>
<keyword evidence="3" id="KW-1185">Reference proteome</keyword>
<dbReference type="AlphaFoldDB" id="A0ABD1ZAN5"/>
<sequence length="69" mass="7640">MHARYGTPAAGPSRRRKEGRTERSFFRRGSESTGGLLGNQWAVAIDPGAIHGQNRGGEEEDDMIRLRLC</sequence>
<reference evidence="2 3" key="1">
    <citation type="submission" date="2024-09" db="EMBL/GenBank/DDBJ databases">
        <title>Chromosome-scale assembly of Riccia fluitans.</title>
        <authorList>
            <person name="Paukszto L."/>
            <person name="Sawicki J."/>
            <person name="Karawczyk K."/>
            <person name="Piernik-Szablinska J."/>
            <person name="Szczecinska M."/>
            <person name="Mazdziarz M."/>
        </authorList>
    </citation>
    <scope>NUCLEOTIDE SEQUENCE [LARGE SCALE GENOMIC DNA]</scope>
    <source>
        <strain evidence="2">Rf_01</strain>
        <tissue evidence="2">Aerial parts of the thallus</tissue>
    </source>
</reference>
<protein>
    <submittedName>
        <fullName evidence="2">Uncharacterized protein</fullName>
    </submittedName>
</protein>
<feature type="compositionally biased region" description="Basic and acidic residues" evidence="1">
    <location>
        <begin position="19"/>
        <end position="30"/>
    </location>
</feature>
<evidence type="ECO:0000313" key="3">
    <source>
        <dbReference type="Proteomes" id="UP001605036"/>
    </source>
</evidence>
<dbReference type="Proteomes" id="UP001605036">
    <property type="component" value="Unassembled WGS sequence"/>
</dbReference>